<dbReference type="AlphaFoldDB" id="A0ABD3GZB6"/>
<dbReference type="EMBL" id="JBJQOH010000006">
    <property type="protein sequence ID" value="KAL3684603.1"/>
    <property type="molecule type" value="Genomic_DNA"/>
</dbReference>
<organism evidence="2 3">
    <name type="scientific">Riccia sorocarpa</name>
    <dbReference type="NCBI Taxonomy" id="122646"/>
    <lineage>
        <taxon>Eukaryota</taxon>
        <taxon>Viridiplantae</taxon>
        <taxon>Streptophyta</taxon>
        <taxon>Embryophyta</taxon>
        <taxon>Marchantiophyta</taxon>
        <taxon>Marchantiopsida</taxon>
        <taxon>Marchantiidae</taxon>
        <taxon>Marchantiales</taxon>
        <taxon>Ricciaceae</taxon>
        <taxon>Riccia</taxon>
    </lineage>
</organism>
<comment type="caution">
    <text evidence="2">The sequence shown here is derived from an EMBL/GenBank/DDBJ whole genome shotgun (WGS) entry which is preliminary data.</text>
</comment>
<proteinExistence type="predicted"/>
<evidence type="ECO:0000313" key="3">
    <source>
        <dbReference type="Proteomes" id="UP001633002"/>
    </source>
</evidence>
<feature type="compositionally biased region" description="Low complexity" evidence="1">
    <location>
        <begin position="1"/>
        <end position="13"/>
    </location>
</feature>
<feature type="compositionally biased region" description="Acidic residues" evidence="1">
    <location>
        <begin position="14"/>
        <end position="23"/>
    </location>
</feature>
<keyword evidence="3" id="KW-1185">Reference proteome</keyword>
<dbReference type="Proteomes" id="UP001633002">
    <property type="component" value="Unassembled WGS sequence"/>
</dbReference>
<evidence type="ECO:0000256" key="1">
    <source>
        <dbReference type="SAM" id="MobiDB-lite"/>
    </source>
</evidence>
<name>A0ABD3GZB6_9MARC</name>
<reference evidence="2 3" key="1">
    <citation type="submission" date="2024-09" db="EMBL/GenBank/DDBJ databases">
        <title>Chromosome-scale assembly of Riccia sorocarpa.</title>
        <authorList>
            <person name="Paukszto L."/>
        </authorList>
    </citation>
    <scope>NUCLEOTIDE SEQUENCE [LARGE SCALE GENOMIC DNA]</scope>
    <source>
        <strain evidence="2">LP-2024</strain>
        <tissue evidence="2">Aerial parts of the thallus</tissue>
    </source>
</reference>
<accession>A0ABD3GZB6</accession>
<gene>
    <name evidence="2" type="ORF">R1sor_002625</name>
</gene>
<evidence type="ECO:0000313" key="2">
    <source>
        <dbReference type="EMBL" id="KAL3684603.1"/>
    </source>
</evidence>
<protein>
    <submittedName>
        <fullName evidence="2">Uncharacterized protein</fullName>
    </submittedName>
</protein>
<sequence>MKAIWASSGLSSSDADESGNQLEDEEEILHELHRYDTLLYKRQEITAENLNIMKQTLLQVENTVSDQQNKKLIAEPREEEIAKTIRSFKTEKSPWADGMTTEVLGELWREAKQDVLDFVQFFWETEHLSWK</sequence>
<feature type="region of interest" description="Disordered" evidence="1">
    <location>
        <begin position="1"/>
        <end position="23"/>
    </location>
</feature>